<organism evidence="1 2">
    <name type="scientific">Intrasporangium oryzae NRRL B-24470</name>
    <dbReference type="NCBI Taxonomy" id="1386089"/>
    <lineage>
        <taxon>Bacteria</taxon>
        <taxon>Bacillati</taxon>
        <taxon>Actinomycetota</taxon>
        <taxon>Actinomycetes</taxon>
        <taxon>Micrococcales</taxon>
        <taxon>Intrasporangiaceae</taxon>
        <taxon>Intrasporangium</taxon>
    </lineage>
</organism>
<proteinExistence type="predicted"/>
<sequence>LAAENRTYLPDLASALNNLGVLLSELGRRADALPPTQEAVDTYRALATENRAYLPDLASALNNLGVLLSWVGRRADALPPTQEAVDLRRVLAAENPAYLPGLAGALNNLGNRLSEVGRRADALPPTQEAVDLRRVLAAENRTYLPDLASALNNLGVRLSELGRRADALPPTQEAVDTYRVLAAENPVYLRGLAMALNNLGLRLDDSDQGDVEDAWSSALETLDPSSRALLLGHRSAGVARGEPAAAAWLADACKLAVDDQGIQAALRDEVRRHLGLENTRPAFEVAWRDHSGEDLPGWASLDPDLLAEARTWVNTPTFGSERDYLAAHPDLLAREADAAMNEAMLTVPSDEQERLRELREQARIVGTNEAYQRLTLRELAWAFVGADLGTQQQMLTDVLEDLIDPATRETVAEVAGERQSPRGDVALALLDLAADHAHSGLLQAAFAGLEGVVNLSSVLRQIALTDDARALRPMAIVAWHAATTGIDVAEAGFYLAVANVLDDRPDDAAQALAAALEQSPESRDSWIADLAQIGGVQGQVLTLIPLVTRLQPTAGTRAPDETH</sequence>
<dbReference type="SUPFAM" id="SSF48452">
    <property type="entry name" value="TPR-like"/>
    <property type="match status" value="2"/>
</dbReference>
<dbReference type="Pfam" id="PF13374">
    <property type="entry name" value="TPR_10"/>
    <property type="match status" value="4"/>
</dbReference>
<protein>
    <recommendedName>
        <fullName evidence="3">Tetratricopeptide repeat protein</fullName>
    </recommendedName>
</protein>
<dbReference type="EMBL" id="AWSA01000051">
    <property type="protein sequence ID" value="EWT00215.1"/>
    <property type="molecule type" value="Genomic_DNA"/>
</dbReference>
<dbReference type="RefSeq" id="WP_034808869.1">
    <property type="nucleotide sequence ID" value="NZ_AWSA01000051.1"/>
</dbReference>
<dbReference type="SMART" id="SM00028">
    <property type="entry name" value="TPR"/>
    <property type="match status" value="5"/>
</dbReference>
<comment type="caution">
    <text evidence="1">The sequence shown here is derived from an EMBL/GenBank/DDBJ whole genome shotgun (WGS) entry which is preliminary data.</text>
</comment>
<dbReference type="PATRIC" id="fig|1386089.3.peg.3560"/>
<dbReference type="eggNOG" id="COG0457">
    <property type="taxonomic scope" value="Bacteria"/>
</dbReference>
<name>W9G2J0_9MICO</name>
<dbReference type="PANTHER" id="PTHR19959:SF119">
    <property type="entry name" value="FUNGAL LIPASE-LIKE DOMAIN-CONTAINING PROTEIN"/>
    <property type="match status" value="1"/>
</dbReference>
<reference evidence="1 2" key="1">
    <citation type="submission" date="2013-08" db="EMBL/GenBank/DDBJ databases">
        <title>Intrasporangium oryzae NRRL B-24470.</title>
        <authorList>
            <person name="Liu H."/>
            <person name="Wang G."/>
        </authorList>
    </citation>
    <scope>NUCLEOTIDE SEQUENCE [LARGE SCALE GENOMIC DNA]</scope>
    <source>
        <strain evidence="1 2">NRRL B-24470</strain>
    </source>
</reference>
<gene>
    <name evidence="1" type="ORF">N865_17520</name>
</gene>
<evidence type="ECO:0000313" key="2">
    <source>
        <dbReference type="Proteomes" id="UP000019489"/>
    </source>
</evidence>
<accession>W9G2J0</accession>
<dbReference type="AlphaFoldDB" id="W9G2J0"/>
<dbReference type="Gene3D" id="1.25.40.10">
    <property type="entry name" value="Tetratricopeptide repeat domain"/>
    <property type="match status" value="2"/>
</dbReference>
<evidence type="ECO:0008006" key="3">
    <source>
        <dbReference type="Google" id="ProtNLM"/>
    </source>
</evidence>
<feature type="non-terminal residue" evidence="1">
    <location>
        <position position="1"/>
    </location>
</feature>
<dbReference type="STRING" id="1386089.N865_17520"/>
<keyword evidence="2" id="KW-1185">Reference proteome</keyword>
<dbReference type="InterPro" id="IPR019734">
    <property type="entry name" value="TPR_rpt"/>
</dbReference>
<dbReference type="OrthoDB" id="9770427at2"/>
<dbReference type="InterPro" id="IPR011990">
    <property type="entry name" value="TPR-like_helical_dom_sf"/>
</dbReference>
<dbReference type="Proteomes" id="UP000019489">
    <property type="component" value="Unassembled WGS sequence"/>
</dbReference>
<evidence type="ECO:0000313" key="1">
    <source>
        <dbReference type="EMBL" id="EWT00215.1"/>
    </source>
</evidence>
<dbReference type="PANTHER" id="PTHR19959">
    <property type="entry name" value="KINESIN LIGHT CHAIN"/>
    <property type="match status" value="1"/>
</dbReference>